<dbReference type="InterPro" id="IPR000182">
    <property type="entry name" value="GNAT_dom"/>
</dbReference>
<dbReference type="STRING" id="1367477.N288_21865"/>
<dbReference type="EMBL" id="CP006643">
    <property type="protein sequence ID" value="AGX06216.1"/>
    <property type="molecule type" value="Genomic_DNA"/>
</dbReference>
<evidence type="ECO:0000313" key="3">
    <source>
        <dbReference type="Proteomes" id="UP000017805"/>
    </source>
</evidence>
<dbReference type="PROSITE" id="PS51186">
    <property type="entry name" value="GNAT"/>
    <property type="match status" value="1"/>
</dbReference>
<organism evidence="2 3">
    <name type="scientific">Bacillus infantis NRRL B-14911</name>
    <dbReference type="NCBI Taxonomy" id="1367477"/>
    <lineage>
        <taxon>Bacteria</taxon>
        <taxon>Bacillati</taxon>
        <taxon>Bacillota</taxon>
        <taxon>Bacilli</taxon>
        <taxon>Bacillales</taxon>
        <taxon>Bacillaceae</taxon>
        <taxon>Bacillus</taxon>
    </lineage>
</organism>
<sequence>MKGAIGKVGDIQVLNIKDRRTAEEVLGIQIPAYKIEAEIIGFDAIPQLFDTAESLMASRESFVGMCLDGRLAGVLAYEEDENWVVISRLTVHPSFFRRGIAKSLLAHLTSEFTGRKWRVLTGKGNMPALQLYISFGFKEKGELEPEPGVQLTVLEKE</sequence>
<proteinExistence type="predicted"/>
<reference evidence="2 3" key="1">
    <citation type="submission" date="2013-07" db="EMBL/GenBank/DDBJ databases">
        <title>Complete genome sequence of Bacillus infantis NRRL B-14911 that has potential to induce cardiac disease by antigenic mimicry.</title>
        <authorList>
            <person name="Massilamany C."/>
            <person name="Smith T.P.L."/>
            <person name="Loy J.D."/>
            <person name="Barletta R."/>
            <person name="Reddy J."/>
        </authorList>
    </citation>
    <scope>NUCLEOTIDE SEQUENCE [LARGE SCALE GENOMIC DNA]</scope>
    <source>
        <strain evidence="2 3">NRRL B-14911</strain>
    </source>
</reference>
<feature type="domain" description="N-acetyltransferase" evidence="1">
    <location>
        <begin position="28"/>
        <end position="157"/>
    </location>
</feature>
<dbReference type="PATRIC" id="fig|1367477.3.peg.4360"/>
<dbReference type="KEGG" id="bif:N288_21865"/>
<dbReference type="CDD" id="cd04301">
    <property type="entry name" value="NAT_SF"/>
    <property type="match status" value="1"/>
</dbReference>
<gene>
    <name evidence="2" type="ORF">N288_21865</name>
</gene>
<name>U5LHU0_9BACI</name>
<dbReference type="SUPFAM" id="SSF55729">
    <property type="entry name" value="Acyl-CoA N-acyltransferases (Nat)"/>
    <property type="match status" value="1"/>
</dbReference>
<dbReference type="HOGENOM" id="CLU_096795_0_1_9"/>
<dbReference type="OrthoDB" id="46888at2"/>
<dbReference type="Proteomes" id="UP000017805">
    <property type="component" value="Chromosome"/>
</dbReference>
<evidence type="ECO:0000259" key="1">
    <source>
        <dbReference type="PROSITE" id="PS51186"/>
    </source>
</evidence>
<keyword evidence="3" id="KW-1185">Reference proteome</keyword>
<dbReference type="Gene3D" id="3.40.630.30">
    <property type="match status" value="1"/>
</dbReference>
<dbReference type="GO" id="GO:0016747">
    <property type="term" value="F:acyltransferase activity, transferring groups other than amino-acyl groups"/>
    <property type="evidence" value="ECO:0007669"/>
    <property type="project" value="InterPro"/>
</dbReference>
<evidence type="ECO:0000313" key="2">
    <source>
        <dbReference type="EMBL" id="AGX06216.1"/>
    </source>
</evidence>
<dbReference type="RefSeq" id="WP_009793019.1">
    <property type="nucleotide sequence ID" value="NC_022524.1"/>
</dbReference>
<dbReference type="Pfam" id="PF00583">
    <property type="entry name" value="Acetyltransf_1"/>
    <property type="match status" value="1"/>
</dbReference>
<accession>U5LHU0</accession>
<dbReference type="InterPro" id="IPR016181">
    <property type="entry name" value="Acyl_CoA_acyltransferase"/>
</dbReference>
<dbReference type="AlphaFoldDB" id="U5LHU0"/>
<protein>
    <recommendedName>
        <fullName evidence="1">N-acetyltransferase domain-containing protein</fullName>
    </recommendedName>
</protein>